<proteinExistence type="predicted"/>
<evidence type="ECO:0000313" key="2">
    <source>
        <dbReference type="Proteomes" id="UP001183202"/>
    </source>
</evidence>
<evidence type="ECO:0000313" key="1">
    <source>
        <dbReference type="EMBL" id="MDT0349523.1"/>
    </source>
</evidence>
<dbReference type="EMBL" id="JAVREJ010000004">
    <property type="protein sequence ID" value="MDT0349523.1"/>
    <property type="molecule type" value="Genomic_DNA"/>
</dbReference>
<name>A0ABU2N8Z6_9PSEU</name>
<accession>A0ABU2N8Z6</accession>
<keyword evidence="2" id="KW-1185">Reference proteome</keyword>
<dbReference type="Proteomes" id="UP001183202">
    <property type="component" value="Unassembled WGS sequence"/>
</dbReference>
<dbReference type="RefSeq" id="WP_311555544.1">
    <property type="nucleotide sequence ID" value="NZ_JAVREJ010000004.1"/>
</dbReference>
<comment type="caution">
    <text evidence="1">The sequence shown here is derived from an EMBL/GenBank/DDBJ whole genome shotgun (WGS) entry which is preliminary data.</text>
</comment>
<gene>
    <name evidence="1" type="ORF">RM445_08310</name>
</gene>
<protein>
    <submittedName>
        <fullName evidence="1">Uncharacterized protein</fullName>
    </submittedName>
</protein>
<organism evidence="1 2">
    <name type="scientific">Pseudonocardia charpentierae</name>
    <dbReference type="NCBI Taxonomy" id="3075545"/>
    <lineage>
        <taxon>Bacteria</taxon>
        <taxon>Bacillati</taxon>
        <taxon>Actinomycetota</taxon>
        <taxon>Actinomycetes</taxon>
        <taxon>Pseudonocardiales</taxon>
        <taxon>Pseudonocardiaceae</taxon>
        <taxon>Pseudonocardia</taxon>
    </lineage>
</organism>
<reference evidence="2" key="1">
    <citation type="submission" date="2023-07" db="EMBL/GenBank/DDBJ databases">
        <title>30 novel species of actinomycetes from the DSMZ collection.</title>
        <authorList>
            <person name="Nouioui I."/>
        </authorList>
    </citation>
    <scope>NUCLEOTIDE SEQUENCE [LARGE SCALE GENOMIC DNA]</scope>
    <source>
        <strain evidence="2">DSM 45834</strain>
    </source>
</reference>
<sequence>MTVWRRQSYPVNIEQAAVGLASYDCPTLSEPYVLSAYWVEQIPLDIARRGCALRLLTIPRVMTSRDTPHAIAEYDSERHRAAVVEQALLREGFDHPEIVDFGVLGISSAYASWSGVVYHPTATARALTENELFACELSVQAAWSYSDYVPAEVEADRDPVVSDTCGWRYLRGVKSRLMTERPQETSQHRAMREAIVSTSGLARRLNQALGALKDCERT</sequence>